<name>A0AAN6VLB5_9PEZI</name>
<evidence type="ECO:0000313" key="2">
    <source>
        <dbReference type="Proteomes" id="UP001302745"/>
    </source>
</evidence>
<dbReference type="Proteomes" id="UP001302745">
    <property type="component" value="Unassembled WGS sequence"/>
</dbReference>
<protein>
    <submittedName>
        <fullName evidence="1">Uncharacterized protein</fullName>
    </submittedName>
</protein>
<reference evidence="1" key="1">
    <citation type="journal article" date="2023" name="Mol. Phylogenet. Evol.">
        <title>Genome-scale phylogeny and comparative genomics of the fungal order Sordariales.</title>
        <authorList>
            <person name="Hensen N."/>
            <person name="Bonometti L."/>
            <person name="Westerberg I."/>
            <person name="Brannstrom I.O."/>
            <person name="Guillou S."/>
            <person name="Cros-Aarteil S."/>
            <person name="Calhoun S."/>
            <person name="Haridas S."/>
            <person name="Kuo A."/>
            <person name="Mondo S."/>
            <person name="Pangilinan J."/>
            <person name="Riley R."/>
            <person name="LaButti K."/>
            <person name="Andreopoulos B."/>
            <person name="Lipzen A."/>
            <person name="Chen C."/>
            <person name="Yan M."/>
            <person name="Daum C."/>
            <person name="Ng V."/>
            <person name="Clum A."/>
            <person name="Steindorff A."/>
            <person name="Ohm R.A."/>
            <person name="Martin F."/>
            <person name="Silar P."/>
            <person name="Natvig D.O."/>
            <person name="Lalanne C."/>
            <person name="Gautier V."/>
            <person name="Ament-Velasquez S.L."/>
            <person name="Kruys A."/>
            <person name="Hutchinson M.I."/>
            <person name="Powell A.J."/>
            <person name="Barry K."/>
            <person name="Miller A.N."/>
            <person name="Grigoriev I.V."/>
            <person name="Debuchy R."/>
            <person name="Gladieux P."/>
            <person name="Hiltunen Thoren M."/>
            <person name="Johannesson H."/>
        </authorList>
    </citation>
    <scope>NUCLEOTIDE SEQUENCE</scope>
    <source>
        <strain evidence="1">CBS 538.74</strain>
    </source>
</reference>
<evidence type="ECO:0000313" key="1">
    <source>
        <dbReference type="EMBL" id="KAK4152490.1"/>
    </source>
</evidence>
<proteinExistence type="predicted"/>
<keyword evidence="2" id="KW-1185">Reference proteome</keyword>
<organism evidence="1 2">
    <name type="scientific">Chaetomidium leptoderma</name>
    <dbReference type="NCBI Taxonomy" id="669021"/>
    <lineage>
        <taxon>Eukaryota</taxon>
        <taxon>Fungi</taxon>
        <taxon>Dikarya</taxon>
        <taxon>Ascomycota</taxon>
        <taxon>Pezizomycotina</taxon>
        <taxon>Sordariomycetes</taxon>
        <taxon>Sordariomycetidae</taxon>
        <taxon>Sordariales</taxon>
        <taxon>Chaetomiaceae</taxon>
        <taxon>Chaetomidium</taxon>
    </lineage>
</organism>
<sequence length="98" mass="10562">MAEIVSHMFAPEYAAAALEAPTRATPERNDLRLLADFGASTVADKENSLDMAAGHWKVIYGAEGRGPIDAYEEDTWGRTVILHDFTLSSSVGFGTQSS</sequence>
<accession>A0AAN6VLB5</accession>
<reference evidence="1" key="2">
    <citation type="submission" date="2023-05" db="EMBL/GenBank/DDBJ databases">
        <authorList>
            <consortium name="Lawrence Berkeley National Laboratory"/>
            <person name="Steindorff A."/>
            <person name="Hensen N."/>
            <person name="Bonometti L."/>
            <person name="Westerberg I."/>
            <person name="Brannstrom I.O."/>
            <person name="Guillou S."/>
            <person name="Cros-Aarteil S."/>
            <person name="Calhoun S."/>
            <person name="Haridas S."/>
            <person name="Kuo A."/>
            <person name="Mondo S."/>
            <person name="Pangilinan J."/>
            <person name="Riley R."/>
            <person name="Labutti K."/>
            <person name="Andreopoulos B."/>
            <person name="Lipzen A."/>
            <person name="Chen C."/>
            <person name="Yanf M."/>
            <person name="Daum C."/>
            <person name="Ng V."/>
            <person name="Clum A."/>
            <person name="Ohm R."/>
            <person name="Martin F."/>
            <person name="Silar P."/>
            <person name="Natvig D."/>
            <person name="Lalanne C."/>
            <person name="Gautier V."/>
            <person name="Ament-Velasquez S.L."/>
            <person name="Kruys A."/>
            <person name="Hutchinson M.I."/>
            <person name="Powell A.J."/>
            <person name="Barry K."/>
            <person name="Miller A.N."/>
            <person name="Grigoriev I.V."/>
            <person name="Debuchy R."/>
            <person name="Gladieux P."/>
            <person name="Thoren M.H."/>
            <person name="Johannesson H."/>
        </authorList>
    </citation>
    <scope>NUCLEOTIDE SEQUENCE</scope>
    <source>
        <strain evidence="1">CBS 538.74</strain>
    </source>
</reference>
<comment type="caution">
    <text evidence="1">The sequence shown here is derived from an EMBL/GenBank/DDBJ whole genome shotgun (WGS) entry which is preliminary data.</text>
</comment>
<dbReference type="AlphaFoldDB" id="A0AAN6VLB5"/>
<dbReference type="EMBL" id="MU856973">
    <property type="protein sequence ID" value="KAK4152490.1"/>
    <property type="molecule type" value="Genomic_DNA"/>
</dbReference>
<gene>
    <name evidence="1" type="ORF">C8A00DRAFT_34849</name>
</gene>